<evidence type="ECO:0000313" key="15">
    <source>
        <dbReference type="Proteomes" id="UP001209878"/>
    </source>
</evidence>
<evidence type="ECO:0000256" key="6">
    <source>
        <dbReference type="ARBA" id="ARBA00022833"/>
    </source>
</evidence>
<evidence type="ECO:0000256" key="5">
    <source>
        <dbReference type="ARBA" id="ARBA00022771"/>
    </source>
</evidence>
<name>A0AAD9NIY2_RIDPI</name>
<dbReference type="AlphaFoldDB" id="A0AAD9NIY2"/>
<keyword evidence="8" id="KW-0804">Transcription</keyword>
<feature type="domain" description="C2H2-type" evidence="13">
    <location>
        <begin position="681"/>
        <end position="708"/>
    </location>
</feature>
<feature type="domain" description="C2H2-type" evidence="13">
    <location>
        <begin position="653"/>
        <end position="680"/>
    </location>
</feature>
<dbReference type="FunFam" id="3.30.160.60:FF:000193">
    <property type="entry name" value="Zinc finger protein 300"/>
    <property type="match status" value="2"/>
</dbReference>
<evidence type="ECO:0000256" key="1">
    <source>
        <dbReference type="ARBA" id="ARBA00004123"/>
    </source>
</evidence>
<feature type="region of interest" description="Disordered" evidence="11">
    <location>
        <begin position="571"/>
        <end position="623"/>
    </location>
</feature>
<evidence type="ECO:0000256" key="10">
    <source>
        <dbReference type="PROSITE-ProRule" id="PRU00042"/>
    </source>
</evidence>
<comment type="subcellular location">
    <subcellularLocation>
        <location evidence="1">Nucleus</location>
    </subcellularLocation>
</comment>
<dbReference type="InterPro" id="IPR011333">
    <property type="entry name" value="SKP1/BTB/POZ_sf"/>
</dbReference>
<organism evidence="14 15">
    <name type="scientific">Ridgeia piscesae</name>
    <name type="common">Tubeworm</name>
    <dbReference type="NCBI Taxonomy" id="27915"/>
    <lineage>
        <taxon>Eukaryota</taxon>
        <taxon>Metazoa</taxon>
        <taxon>Spiralia</taxon>
        <taxon>Lophotrochozoa</taxon>
        <taxon>Annelida</taxon>
        <taxon>Polychaeta</taxon>
        <taxon>Sedentaria</taxon>
        <taxon>Canalipalpata</taxon>
        <taxon>Sabellida</taxon>
        <taxon>Siboglinidae</taxon>
        <taxon>Ridgeia</taxon>
    </lineage>
</organism>
<keyword evidence="7" id="KW-0805">Transcription regulation</keyword>
<dbReference type="FunFam" id="3.30.160.60:FF:000512">
    <property type="entry name" value="zinc finger protein 197 isoform X1"/>
    <property type="match status" value="1"/>
</dbReference>
<dbReference type="GO" id="GO:0008270">
    <property type="term" value="F:zinc ion binding"/>
    <property type="evidence" value="ECO:0007669"/>
    <property type="project" value="UniProtKB-KW"/>
</dbReference>
<evidence type="ECO:0000259" key="12">
    <source>
        <dbReference type="PROSITE" id="PS50097"/>
    </source>
</evidence>
<feature type="domain" description="C2H2-type" evidence="13">
    <location>
        <begin position="350"/>
        <end position="377"/>
    </location>
</feature>
<evidence type="ECO:0000256" key="2">
    <source>
        <dbReference type="ARBA" id="ARBA00006991"/>
    </source>
</evidence>
<dbReference type="GO" id="GO:0005634">
    <property type="term" value="C:nucleus"/>
    <property type="evidence" value="ECO:0007669"/>
    <property type="project" value="UniProtKB-SubCell"/>
</dbReference>
<dbReference type="Pfam" id="PF00651">
    <property type="entry name" value="BTB"/>
    <property type="match status" value="1"/>
</dbReference>
<evidence type="ECO:0000256" key="3">
    <source>
        <dbReference type="ARBA" id="ARBA00022723"/>
    </source>
</evidence>
<keyword evidence="9" id="KW-0539">Nucleus</keyword>
<dbReference type="GO" id="GO:0000981">
    <property type="term" value="F:DNA-binding transcription factor activity, RNA polymerase II-specific"/>
    <property type="evidence" value="ECO:0007669"/>
    <property type="project" value="TreeGrafter"/>
</dbReference>
<feature type="domain" description="C2H2-type" evidence="13">
    <location>
        <begin position="711"/>
        <end position="738"/>
    </location>
</feature>
<keyword evidence="5 10" id="KW-0863">Zinc-finger</keyword>
<evidence type="ECO:0000256" key="9">
    <source>
        <dbReference type="ARBA" id="ARBA00023242"/>
    </source>
</evidence>
<feature type="domain" description="C2H2-type" evidence="13">
    <location>
        <begin position="305"/>
        <end position="332"/>
    </location>
</feature>
<dbReference type="EMBL" id="JAODUO010001002">
    <property type="protein sequence ID" value="KAK2172012.1"/>
    <property type="molecule type" value="Genomic_DNA"/>
</dbReference>
<reference evidence="14" key="1">
    <citation type="journal article" date="2023" name="Mol. Biol. Evol.">
        <title>Third-Generation Sequencing Reveals the Adaptive Role of the Epigenome in Three Deep-Sea Polychaetes.</title>
        <authorList>
            <person name="Perez M."/>
            <person name="Aroh O."/>
            <person name="Sun Y."/>
            <person name="Lan Y."/>
            <person name="Juniper S.K."/>
            <person name="Young C.R."/>
            <person name="Angers B."/>
            <person name="Qian P.Y."/>
        </authorList>
    </citation>
    <scope>NUCLEOTIDE SEQUENCE</scope>
    <source>
        <strain evidence="14">R07B-5</strain>
    </source>
</reference>
<dbReference type="Gene3D" id="3.30.160.60">
    <property type="entry name" value="Classic Zinc Finger"/>
    <property type="match status" value="8"/>
</dbReference>
<dbReference type="InterPro" id="IPR000210">
    <property type="entry name" value="BTB/POZ_dom"/>
</dbReference>
<comment type="similarity">
    <text evidence="2">Belongs to the krueppel C2H2-type zinc-finger protein family.</text>
</comment>
<feature type="region of interest" description="Disordered" evidence="11">
    <location>
        <begin position="392"/>
        <end position="414"/>
    </location>
</feature>
<sequence length="750" mass="84176">MATEVLIQTEDVVDFATVNGFRQDGHFCDTEIRASDGERLSAHACVVAAGSPVLRRLLLRQTKLRRALVVRGQDVRVCGAIWRVVLQLMYTGRAFVTTARLADLLLAAETLQIDRLRSLCASLLEDIDPDVDVTELPELLNVANGKGDVGEGDSKCWTSVEASLNGTISDESEFAGQYGLAPVKQEPLSDYEETGASFEFPTAQHNGDGLFNVNNENVCPTYLHFTRVKVEPTDDEDRKPVVEGDVAIPVAGNGHVARRKGLHPQRRSSVHSESEVHNTLSPVRIWDRGGSKELTEVGQKTNQRHHCSVCGRVFRHASNLDRHRRRDVACRRMTFAAVIRRRREKRPGQFRCRTCGFAFSSRASLQKHRRTHATVTTPVTSDVPSDVYTDMVEEGQESPPRGVDQETTEADTGADMSSWLYPTKTESTVDESFASKLFTPTTKPVAPRCVVLVSDDELKLYECTICGKSFNSSKNIRRHERTHLPREVRFAKRIQNAALAAMRRMHREYHCSICGKQFPNGKNISRHKKTHHKAEVLPDPTTTPTDSGATCTCQTCGKTFPSRRNLRCHEARAHGANARTSTPKTKRKSSSHDRKSTPTEQKPPASKQTCNTTPSTSDVKPPRTYSCSVCARVFASGKNIRRHERSHRQEKRYKCETCGKHFAQSTTLVYHERIHTGEKPHVCRVCGNAYRFPTVLARHERTHNIELTAAYECPTCGRGFSRRSGLDRHRCHKQGDNDDSGRKGRDVWCW</sequence>
<keyword evidence="4" id="KW-0677">Repeat</keyword>
<dbReference type="Pfam" id="PF13912">
    <property type="entry name" value="zf-C2H2_6"/>
    <property type="match status" value="3"/>
</dbReference>
<dbReference type="PROSITE" id="PS00028">
    <property type="entry name" value="ZINC_FINGER_C2H2_1"/>
    <property type="match status" value="5"/>
</dbReference>
<gene>
    <name evidence="14" type="ORF">NP493_1002g01006</name>
</gene>
<evidence type="ECO:0000256" key="8">
    <source>
        <dbReference type="ARBA" id="ARBA00023163"/>
    </source>
</evidence>
<dbReference type="SUPFAM" id="SSF54695">
    <property type="entry name" value="POZ domain"/>
    <property type="match status" value="1"/>
</dbReference>
<feature type="domain" description="BTB" evidence="12">
    <location>
        <begin position="28"/>
        <end position="98"/>
    </location>
</feature>
<dbReference type="Proteomes" id="UP001209878">
    <property type="component" value="Unassembled WGS sequence"/>
</dbReference>
<evidence type="ECO:0000256" key="4">
    <source>
        <dbReference type="ARBA" id="ARBA00022737"/>
    </source>
</evidence>
<dbReference type="Pfam" id="PF00096">
    <property type="entry name" value="zf-C2H2"/>
    <property type="match status" value="5"/>
</dbReference>
<comment type="caution">
    <text evidence="14">The sequence shown here is derived from an EMBL/GenBank/DDBJ whole genome shotgun (WGS) entry which is preliminary data.</text>
</comment>
<keyword evidence="15" id="KW-1185">Reference proteome</keyword>
<dbReference type="PANTHER" id="PTHR24394">
    <property type="entry name" value="ZINC FINGER PROTEIN"/>
    <property type="match status" value="1"/>
</dbReference>
<feature type="domain" description="C2H2-type" evidence="13">
    <location>
        <begin position="509"/>
        <end position="531"/>
    </location>
</feature>
<dbReference type="InterPro" id="IPR036236">
    <property type="entry name" value="Znf_C2H2_sf"/>
</dbReference>
<feature type="domain" description="C2H2-type" evidence="13">
    <location>
        <begin position="551"/>
        <end position="579"/>
    </location>
</feature>
<dbReference type="PROSITE" id="PS50097">
    <property type="entry name" value="BTB"/>
    <property type="match status" value="1"/>
</dbReference>
<keyword evidence="3" id="KW-0479">Metal-binding</keyword>
<feature type="region of interest" description="Disordered" evidence="11">
    <location>
        <begin position="524"/>
        <end position="549"/>
    </location>
</feature>
<evidence type="ECO:0000313" key="14">
    <source>
        <dbReference type="EMBL" id="KAK2172012.1"/>
    </source>
</evidence>
<dbReference type="PROSITE" id="PS50157">
    <property type="entry name" value="ZINC_FINGER_C2H2_2"/>
    <property type="match status" value="9"/>
</dbReference>
<protein>
    <submittedName>
        <fullName evidence="14">Uncharacterized protein</fullName>
    </submittedName>
</protein>
<dbReference type="PANTHER" id="PTHR24394:SF29">
    <property type="entry name" value="MYONEURIN"/>
    <property type="match status" value="1"/>
</dbReference>
<feature type="domain" description="C2H2-type" evidence="13">
    <location>
        <begin position="625"/>
        <end position="652"/>
    </location>
</feature>
<evidence type="ECO:0000256" key="7">
    <source>
        <dbReference type="ARBA" id="ARBA00023015"/>
    </source>
</evidence>
<accession>A0AAD9NIY2</accession>
<dbReference type="Gene3D" id="3.30.710.10">
    <property type="entry name" value="Potassium Channel Kv1.1, Chain A"/>
    <property type="match status" value="1"/>
</dbReference>
<dbReference type="SMART" id="SM00355">
    <property type="entry name" value="ZnF_C2H2"/>
    <property type="match status" value="9"/>
</dbReference>
<dbReference type="SMART" id="SM00225">
    <property type="entry name" value="BTB"/>
    <property type="match status" value="1"/>
</dbReference>
<dbReference type="CDD" id="cd18186">
    <property type="entry name" value="BTB_POZ_ZBTB_KLHL-like"/>
    <property type="match status" value="1"/>
</dbReference>
<dbReference type="SUPFAM" id="SSF57667">
    <property type="entry name" value="beta-beta-alpha zinc fingers"/>
    <property type="match status" value="4"/>
</dbReference>
<evidence type="ECO:0000256" key="11">
    <source>
        <dbReference type="SAM" id="MobiDB-lite"/>
    </source>
</evidence>
<dbReference type="InterPro" id="IPR013087">
    <property type="entry name" value="Znf_C2H2_type"/>
</dbReference>
<feature type="domain" description="C2H2-type" evidence="13">
    <location>
        <begin position="461"/>
        <end position="488"/>
    </location>
</feature>
<feature type="compositionally biased region" description="Polar residues" evidence="11">
    <location>
        <begin position="540"/>
        <end position="549"/>
    </location>
</feature>
<proteinExistence type="inferred from homology"/>
<feature type="compositionally biased region" description="Polar residues" evidence="11">
    <location>
        <begin position="606"/>
        <end position="618"/>
    </location>
</feature>
<evidence type="ECO:0000259" key="13">
    <source>
        <dbReference type="PROSITE" id="PS50157"/>
    </source>
</evidence>
<keyword evidence="6" id="KW-0862">Zinc</keyword>